<evidence type="ECO:0000313" key="2">
    <source>
        <dbReference type="EMBL" id="CUJ93475.1"/>
    </source>
</evidence>
<dbReference type="SUPFAM" id="SSF56935">
    <property type="entry name" value="Porins"/>
    <property type="match status" value="1"/>
</dbReference>
<name>A0A0P1IHI0_9RHOB</name>
<dbReference type="STRING" id="1715692.RUE5091_01352"/>
<evidence type="ECO:0000313" key="3">
    <source>
        <dbReference type="Proteomes" id="UP000051260"/>
    </source>
</evidence>
<sequence length="307" mass="32291">MLNPGKISFLTMISLTPAIAGAQEFHGAATLGYGQSSISNGGGDFGTFTGDFTGSLSFDNGLHWGFDAKYYNADPDNVSGDVSLWDLGTTLNYQFEAGGVVGGYLDYADFDSGLALGLSNDVTSYGISGGYVAEDAGFEAWIGESETSPSLPNGTDWTDFGVRFRYQVADNAVFGGHYVRSEISGSGVDLDLYSVGLGGYYGFGSGWGTYAGLVYQSFSDLDLDYTTLGIGVDYNLLEISEIPAQVSLELARTDIDVGGASGDIDTLRFGLTFPLGGRTASTPLNSVARAAMAPRHNALTTLEDTTF</sequence>
<keyword evidence="1" id="KW-0732">Signal</keyword>
<accession>A0A0P1IHI0</accession>
<feature type="signal peptide" evidence="1">
    <location>
        <begin position="1"/>
        <end position="22"/>
    </location>
</feature>
<dbReference type="Proteomes" id="UP000051260">
    <property type="component" value="Unassembled WGS sequence"/>
</dbReference>
<protein>
    <recommendedName>
        <fullName evidence="4">Porin</fullName>
    </recommendedName>
</protein>
<dbReference type="AlphaFoldDB" id="A0A0P1IHI0"/>
<dbReference type="InterPro" id="IPR023614">
    <property type="entry name" value="Porin_dom_sf"/>
</dbReference>
<reference evidence="3" key="1">
    <citation type="submission" date="2015-09" db="EMBL/GenBank/DDBJ databases">
        <authorList>
            <person name="Rodrigo-Torres L."/>
            <person name="Arahal D.R."/>
        </authorList>
    </citation>
    <scope>NUCLEOTIDE SEQUENCE [LARGE SCALE GENOMIC DNA]</scope>
    <source>
        <strain evidence="3">CECT 5091</strain>
    </source>
</reference>
<gene>
    <name evidence="2" type="ORF">RUE5091_01352</name>
</gene>
<organism evidence="2 3">
    <name type="scientific">Ruegeria denitrificans</name>
    <dbReference type="NCBI Taxonomy" id="1715692"/>
    <lineage>
        <taxon>Bacteria</taxon>
        <taxon>Pseudomonadati</taxon>
        <taxon>Pseudomonadota</taxon>
        <taxon>Alphaproteobacteria</taxon>
        <taxon>Rhodobacterales</taxon>
        <taxon>Roseobacteraceae</taxon>
        <taxon>Ruegeria</taxon>
    </lineage>
</organism>
<keyword evidence="3" id="KW-1185">Reference proteome</keyword>
<evidence type="ECO:0008006" key="4">
    <source>
        <dbReference type="Google" id="ProtNLM"/>
    </source>
</evidence>
<dbReference type="Gene3D" id="2.40.160.10">
    <property type="entry name" value="Porin"/>
    <property type="match status" value="1"/>
</dbReference>
<proteinExistence type="predicted"/>
<dbReference type="EMBL" id="CYUD01000003">
    <property type="protein sequence ID" value="CUJ93475.1"/>
    <property type="molecule type" value="Genomic_DNA"/>
</dbReference>
<evidence type="ECO:0000256" key="1">
    <source>
        <dbReference type="SAM" id="SignalP"/>
    </source>
</evidence>
<feature type="chain" id="PRO_5006065277" description="Porin" evidence="1">
    <location>
        <begin position="23"/>
        <end position="307"/>
    </location>
</feature>